<keyword evidence="10" id="KW-1185">Reference proteome</keyword>
<feature type="transmembrane region" description="Helical" evidence="8">
    <location>
        <begin position="104"/>
        <end position="122"/>
    </location>
</feature>
<feature type="transmembrane region" description="Helical" evidence="8">
    <location>
        <begin position="185"/>
        <end position="203"/>
    </location>
</feature>
<dbReference type="InterPro" id="IPR004254">
    <property type="entry name" value="AdipoR/HlyIII-related"/>
</dbReference>
<feature type="transmembrane region" description="Helical" evidence="8">
    <location>
        <begin position="46"/>
        <end position="70"/>
    </location>
</feature>
<feature type="binding site" evidence="7">
    <location>
        <position position="63"/>
    </location>
    <ligand>
        <name>Zn(2+)</name>
        <dbReference type="ChEBI" id="CHEBI:29105"/>
    </ligand>
</feature>
<dbReference type="GO" id="GO:0140911">
    <property type="term" value="F:pore-forming activity"/>
    <property type="evidence" value="ECO:0007669"/>
    <property type="project" value="InterPro"/>
</dbReference>
<organism evidence="9 10">
    <name type="scientific">Robiginitalea myxolifaciens</name>
    <dbReference type="NCBI Taxonomy" id="400055"/>
    <lineage>
        <taxon>Bacteria</taxon>
        <taxon>Pseudomonadati</taxon>
        <taxon>Bacteroidota</taxon>
        <taxon>Flavobacteriia</taxon>
        <taxon>Flavobacteriales</taxon>
        <taxon>Flavobacteriaceae</taxon>
        <taxon>Robiginitalea</taxon>
    </lineage>
</organism>
<evidence type="ECO:0000256" key="3">
    <source>
        <dbReference type="ARBA" id="ARBA00022475"/>
    </source>
</evidence>
<evidence type="ECO:0000256" key="2">
    <source>
        <dbReference type="ARBA" id="ARBA00008488"/>
    </source>
</evidence>
<dbReference type="AlphaFoldDB" id="A0A1I6GRH1"/>
<keyword evidence="6 8" id="KW-0472">Membrane</keyword>
<dbReference type="PANTHER" id="PTHR20855:SF3">
    <property type="entry name" value="LD03007P"/>
    <property type="match status" value="1"/>
</dbReference>
<evidence type="ECO:0000256" key="5">
    <source>
        <dbReference type="ARBA" id="ARBA00022989"/>
    </source>
</evidence>
<dbReference type="InterPro" id="IPR005744">
    <property type="entry name" value="Hy-lIII"/>
</dbReference>
<feature type="transmembrane region" description="Helical" evidence="8">
    <location>
        <begin position="160"/>
        <end position="178"/>
    </location>
</feature>
<feature type="transmembrane region" description="Helical" evidence="8">
    <location>
        <begin position="12"/>
        <end position="34"/>
    </location>
</feature>
<name>A0A1I6GRH1_9FLAO</name>
<feature type="binding site" evidence="7">
    <location>
        <position position="185"/>
    </location>
    <ligand>
        <name>Zn(2+)</name>
        <dbReference type="ChEBI" id="CHEBI:29105"/>
    </ligand>
</feature>
<keyword evidence="5 8" id="KW-1133">Transmembrane helix</keyword>
<comment type="subcellular location">
    <subcellularLocation>
        <location evidence="1">Cell membrane</location>
        <topology evidence="1">Multi-pass membrane protein</topology>
    </subcellularLocation>
</comment>
<feature type="binding site" evidence="7">
    <location>
        <position position="189"/>
    </location>
    <ligand>
        <name>Zn(2+)</name>
        <dbReference type="ChEBI" id="CHEBI:29105"/>
    </ligand>
</feature>
<dbReference type="GO" id="GO:0046872">
    <property type="term" value="F:metal ion binding"/>
    <property type="evidence" value="ECO:0007669"/>
    <property type="project" value="UniProtKB-KW"/>
</dbReference>
<evidence type="ECO:0000256" key="6">
    <source>
        <dbReference type="ARBA" id="ARBA00023136"/>
    </source>
</evidence>
<keyword evidence="4 8" id="KW-0812">Transmembrane</keyword>
<protein>
    <submittedName>
        <fullName evidence="9">Hemolysin III</fullName>
    </submittedName>
</protein>
<keyword evidence="3" id="KW-1003">Cell membrane</keyword>
<dbReference type="EMBL" id="FOYQ01000002">
    <property type="protein sequence ID" value="SFR44726.1"/>
    <property type="molecule type" value="Genomic_DNA"/>
</dbReference>
<sequence>MRPNLRSEEFWHAATHGLGVVLGIIGMGVLYYAFQPASALAQNAVWVYSISAIVLFGASTLYHSVPISVLKERLRIFDHISIYYLIAGTYTPVTLIVLEQSRGWPIFYAVWGLALFGTFLKLSYTGRFETFSLLLYLIMGWMIVFDLDALWEGLDSAGKTYLLAGGICYTVGIIFYVVRKIPYNHIIWHLFVLAGAICHWLLIRGLA</sequence>
<feature type="transmembrane region" description="Helical" evidence="8">
    <location>
        <begin position="134"/>
        <end position="154"/>
    </location>
</feature>
<feature type="transmembrane region" description="Helical" evidence="8">
    <location>
        <begin position="82"/>
        <end position="98"/>
    </location>
</feature>
<dbReference type="NCBIfam" id="TIGR01065">
    <property type="entry name" value="hlyIII"/>
    <property type="match status" value="1"/>
</dbReference>
<dbReference type="OrthoDB" id="9813689at2"/>
<dbReference type="Pfam" id="PF03006">
    <property type="entry name" value="HlyIII"/>
    <property type="match status" value="1"/>
</dbReference>
<reference evidence="9 10" key="1">
    <citation type="submission" date="2016-10" db="EMBL/GenBank/DDBJ databases">
        <authorList>
            <person name="de Groot N.N."/>
        </authorList>
    </citation>
    <scope>NUCLEOTIDE SEQUENCE [LARGE SCALE GENOMIC DNA]</scope>
    <source>
        <strain evidence="9 10">DSM 21019</strain>
    </source>
</reference>
<gene>
    <name evidence="9" type="ORF">SAMN04490243_1628</name>
</gene>
<evidence type="ECO:0000256" key="4">
    <source>
        <dbReference type="ARBA" id="ARBA00022692"/>
    </source>
</evidence>
<evidence type="ECO:0000313" key="10">
    <source>
        <dbReference type="Proteomes" id="UP000199534"/>
    </source>
</evidence>
<keyword evidence="7" id="KW-0479">Metal-binding</keyword>
<evidence type="ECO:0000256" key="8">
    <source>
        <dbReference type="SAM" id="Phobius"/>
    </source>
</evidence>
<dbReference type="RefSeq" id="WP_092982128.1">
    <property type="nucleotide sequence ID" value="NZ_FOYQ01000002.1"/>
</dbReference>
<proteinExistence type="inferred from homology"/>
<evidence type="ECO:0000256" key="1">
    <source>
        <dbReference type="ARBA" id="ARBA00004651"/>
    </source>
</evidence>
<comment type="similarity">
    <text evidence="2">Belongs to the UPF0073 (Hly-III) family.</text>
</comment>
<evidence type="ECO:0000313" key="9">
    <source>
        <dbReference type="EMBL" id="SFR44726.1"/>
    </source>
</evidence>
<dbReference type="STRING" id="400055.SAMN04490243_1628"/>
<dbReference type="PANTHER" id="PTHR20855">
    <property type="entry name" value="ADIPOR/PROGESTIN RECEPTOR-RELATED"/>
    <property type="match status" value="1"/>
</dbReference>
<evidence type="ECO:0000256" key="7">
    <source>
        <dbReference type="PIRSR" id="PIRSR604254-1"/>
    </source>
</evidence>
<accession>A0A1I6GRH1</accession>
<dbReference type="GO" id="GO:0005886">
    <property type="term" value="C:plasma membrane"/>
    <property type="evidence" value="ECO:0007669"/>
    <property type="project" value="UniProtKB-SubCell"/>
</dbReference>
<keyword evidence="7" id="KW-0862">Zinc</keyword>
<dbReference type="Proteomes" id="UP000199534">
    <property type="component" value="Unassembled WGS sequence"/>
</dbReference>